<feature type="transmembrane region" description="Helical" evidence="2">
    <location>
        <begin position="36"/>
        <end position="58"/>
    </location>
</feature>
<organism evidence="3 4">
    <name type="scientific">Roseimaritima multifibrata</name>
    <dbReference type="NCBI Taxonomy" id="1930274"/>
    <lineage>
        <taxon>Bacteria</taxon>
        <taxon>Pseudomonadati</taxon>
        <taxon>Planctomycetota</taxon>
        <taxon>Planctomycetia</taxon>
        <taxon>Pirellulales</taxon>
        <taxon>Pirellulaceae</taxon>
        <taxon>Roseimaritima</taxon>
    </lineage>
</organism>
<dbReference type="AlphaFoldDB" id="A0A517MBM8"/>
<keyword evidence="4" id="KW-1185">Reference proteome</keyword>
<protein>
    <submittedName>
        <fullName evidence="3">Uncharacterized protein</fullName>
    </submittedName>
</protein>
<feature type="region of interest" description="Disordered" evidence="1">
    <location>
        <begin position="1"/>
        <end position="30"/>
    </location>
</feature>
<keyword evidence="2" id="KW-0812">Transmembrane</keyword>
<feature type="transmembrane region" description="Helical" evidence="2">
    <location>
        <begin position="89"/>
        <end position="111"/>
    </location>
</feature>
<dbReference type="KEGG" id="rml:FF011L_10320"/>
<dbReference type="EMBL" id="CP036262">
    <property type="protein sequence ID" value="QDS92290.1"/>
    <property type="molecule type" value="Genomic_DNA"/>
</dbReference>
<name>A0A517MBM8_9BACT</name>
<dbReference type="RefSeq" id="WP_145350575.1">
    <property type="nucleotide sequence ID" value="NZ_CP036262.1"/>
</dbReference>
<evidence type="ECO:0000313" key="3">
    <source>
        <dbReference type="EMBL" id="QDS92290.1"/>
    </source>
</evidence>
<dbReference type="Proteomes" id="UP000320672">
    <property type="component" value="Chromosome"/>
</dbReference>
<dbReference type="OrthoDB" id="292251at2"/>
<evidence type="ECO:0000313" key="4">
    <source>
        <dbReference type="Proteomes" id="UP000320672"/>
    </source>
</evidence>
<sequence length="133" mass="14491">MVSQPSETSDRPPQGSPLSSLPEAANRRPQARRPQVSIAIMLLMMTIICTMSAAMFYASRVPAIRNEVLGWFGKEVASGETSRTLHLTFLLFTYSAPLLLAGLLGIGVSLVRWIQPAGMSDDDEQPATSPWDD</sequence>
<evidence type="ECO:0000256" key="2">
    <source>
        <dbReference type="SAM" id="Phobius"/>
    </source>
</evidence>
<reference evidence="3 4" key="1">
    <citation type="submission" date="2019-02" db="EMBL/GenBank/DDBJ databases">
        <title>Deep-cultivation of Planctomycetes and their phenomic and genomic characterization uncovers novel biology.</title>
        <authorList>
            <person name="Wiegand S."/>
            <person name="Jogler M."/>
            <person name="Boedeker C."/>
            <person name="Pinto D."/>
            <person name="Vollmers J."/>
            <person name="Rivas-Marin E."/>
            <person name="Kohn T."/>
            <person name="Peeters S.H."/>
            <person name="Heuer A."/>
            <person name="Rast P."/>
            <person name="Oberbeckmann S."/>
            <person name="Bunk B."/>
            <person name="Jeske O."/>
            <person name="Meyerdierks A."/>
            <person name="Storesund J.E."/>
            <person name="Kallscheuer N."/>
            <person name="Luecker S."/>
            <person name="Lage O.M."/>
            <person name="Pohl T."/>
            <person name="Merkel B.J."/>
            <person name="Hornburger P."/>
            <person name="Mueller R.-W."/>
            <person name="Bruemmer F."/>
            <person name="Labrenz M."/>
            <person name="Spormann A.M."/>
            <person name="Op den Camp H."/>
            <person name="Overmann J."/>
            <person name="Amann R."/>
            <person name="Jetten M.S.M."/>
            <person name="Mascher T."/>
            <person name="Medema M.H."/>
            <person name="Devos D.P."/>
            <person name="Kaster A.-K."/>
            <person name="Ovreas L."/>
            <person name="Rohde M."/>
            <person name="Galperin M.Y."/>
            <person name="Jogler C."/>
        </authorList>
    </citation>
    <scope>NUCLEOTIDE SEQUENCE [LARGE SCALE GENOMIC DNA]</scope>
    <source>
        <strain evidence="3 4">FF011L</strain>
    </source>
</reference>
<evidence type="ECO:0000256" key="1">
    <source>
        <dbReference type="SAM" id="MobiDB-lite"/>
    </source>
</evidence>
<keyword evidence="2" id="KW-1133">Transmembrane helix</keyword>
<accession>A0A517MBM8</accession>
<gene>
    <name evidence="3" type="ORF">FF011L_10320</name>
</gene>
<proteinExistence type="predicted"/>
<keyword evidence="2" id="KW-0472">Membrane</keyword>